<reference evidence="3" key="2">
    <citation type="submission" date="2023-03" db="EMBL/GenBank/DDBJ databases">
        <authorList>
            <person name="Inwood S.N."/>
            <person name="Skelly J.G."/>
            <person name="Guhlin J."/>
            <person name="Harrop T.W.R."/>
            <person name="Goldson S.G."/>
            <person name="Dearden P.K."/>
        </authorList>
    </citation>
    <scope>NUCLEOTIDE SEQUENCE</scope>
    <source>
        <strain evidence="3">Irish</strain>
        <tissue evidence="3">Whole body</tissue>
    </source>
</reference>
<feature type="transmembrane region" description="Helical" evidence="2">
    <location>
        <begin position="63"/>
        <end position="83"/>
    </location>
</feature>
<evidence type="ECO:0000256" key="1">
    <source>
        <dbReference type="SAM" id="MobiDB-lite"/>
    </source>
</evidence>
<sequence>MEYCQLNYTIHVPREWYVGTTNGAVITRNGLATIVVIDHQNQMWQWSSMRRIRGAQSYSEMRMAFITIVSWKIMMIIMMMMTFDYYNLINDNNVKFKAGDDNNEFHNVSTDDDSGIGSNDDDDDDFK</sequence>
<keyword evidence="2" id="KW-1133">Transmembrane helix</keyword>
<keyword evidence="2" id="KW-0472">Membrane</keyword>
<evidence type="ECO:0000313" key="4">
    <source>
        <dbReference type="Proteomes" id="UP001168990"/>
    </source>
</evidence>
<reference evidence="3" key="1">
    <citation type="journal article" date="2023" name="bioRxiv">
        <title>Scaffold-level genome assemblies of two parasitoid biocontrol wasps reveal the parthenogenesis mechanism and an associated novel virus.</title>
        <authorList>
            <person name="Inwood S."/>
            <person name="Skelly J."/>
            <person name="Guhlin J."/>
            <person name="Harrop T."/>
            <person name="Goldson S."/>
            <person name="Dearden P."/>
        </authorList>
    </citation>
    <scope>NUCLEOTIDE SEQUENCE</scope>
    <source>
        <strain evidence="3">Irish</strain>
        <tissue evidence="3">Whole body</tissue>
    </source>
</reference>
<evidence type="ECO:0000256" key="2">
    <source>
        <dbReference type="SAM" id="Phobius"/>
    </source>
</evidence>
<dbReference type="AlphaFoldDB" id="A0AA39C3F0"/>
<evidence type="ECO:0000313" key="3">
    <source>
        <dbReference type="EMBL" id="KAK0157196.1"/>
    </source>
</evidence>
<gene>
    <name evidence="3" type="ORF">PV328_011764</name>
</gene>
<name>A0AA39C3F0_9HYME</name>
<keyword evidence="4" id="KW-1185">Reference proteome</keyword>
<feature type="compositionally biased region" description="Acidic residues" evidence="1">
    <location>
        <begin position="110"/>
        <end position="127"/>
    </location>
</feature>
<feature type="region of interest" description="Disordered" evidence="1">
    <location>
        <begin position="105"/>
        <end position="127"/>
    </location>
</feature>
<proteinExistence type="predicted"/>
<organism evidence="3 4">
    <name type="scientific">Microctonus aethiopoides</name>
    <dbReference type="NCBI Taxonomy" id="144406"/>
    <lineage>
        <taxon>Eukaryota</taxon>
        <taxon>Metazoa</taxon>
        <taxon>Ecdysozoa</taxon>
        <taxon>Arthropoda</taxon>
        <taxon>Hexapoda</taxon>
        <taxon>Insecta</taxon>
        <taxon>Pterygota</taxon>
        <taxon>Neoptera</taxon>
        <taxon>Endopterygota</taxon>
        <taxon>Hymenoptera</taxon>
        <taxon>Apocrita</taxon>
        <taxon>Ichneumonoidea</taxon>
        <taxon>Braconidae</taxon>
        <taxon>Euphorinae</taxon>
        <taxon>Microctonus</taxon>
    </lineage>
</organism>
<dbReference type="Proteomes" id="UP001168990">
    <property type="component" value="Unassembled WGS sequence"/>
</dbReference>
<keyword evidence="2" id="KW-0812">Transmembrane</keyword>
<dbReference type="EMBL" id="JAQQBS010001449">
    <property type="protein sequence ID" value="KAK0157196.1"/>
    <property type="molecule type" value="Genomic_DNA"/>
</dbReference>
<accession>A0AA39C3F0</accession>
<protein>
    <submittedName>
        <fullName evidence="3">Uncharacterized protein</fullName>
    </submittedName>
</protein>
<comment type="caution">
    <text evidence="3">The sequence shown here is derived from an EMBL/GenBank/DDBJ whole genome shotgun (WGS) entry which is preliminary data.</text>
</comment>